<feature type="region of interest" description="Disordered" evidence="1">
    <location>
        <begin position="156"/>
        <end position="184"/>
    </location>
</feature>
<organism evidence="2 3">
    <name type="scientific">Austropuccinia psidii MF-1</name>
    <dbReference type="NCBI Taxonomy" id="1389203"/>
    <lineage>
        <taxon>Eukaryota</taxon>
        <taxon>Fungi</taxon>
        <taxon>Dikarya</taxon>
        <taxon>Basidiomycota</taxon>
        <taxon>Pucciniomycotina</taxon>
        <taxon>Pucciniomycetes</taxon>
        <taxon>Pucciniales</taxon>
        <taxon>Sphaerophragmiaceae</taxon>
        <taxon>Austropuccinia</taxon>
    </lineage>
</organism>
<dbReference type="Proteomes" id="UP000765509">
    <property type="component" value="Unassembled WGS sequence"/>
</dbReference>
<proteinExistence type="predicted"/>
<comment type="caution">
    <text evidence="2">The sequence shown here is derived from an EMBL/GenBank/DDBJ whole genome shotgun (WGS) entry which is preliminary data.</text>
</comment>
<gene>
    <name evidence="2" type="ORF">O181_091303</name>
</gene>
<dbReference type="AlphaFoldDB" id="A0A9Q3IWK8"/>
<evidence type="ECO:0000256" key="1">
    <source>
        <dbReference type="SAM" id="MobiDB-lite"/>
    </source>
</evidence>
<name>A0A9Q3IWK8_9BASI</name>
<dbReference type="OrthoDB" id="2507637at2759"/>
<evidence type="ECO:0000313" key="3">
    <source>
        <dbReference type="Proteomes" id="UP000765509"/>
    </source>
</evidence>
<accession>A0A9Q3IWK8</accession>
<dbReference type="EMBL" id="AVOT02057487">
    <property type="protein sequence ID" value="MBW0551588.1"/>
    <property type="molecule type" value="Genomic_DNA"/>
</dbReference>
<protein>
    <recommendedName>
        <fullName evidence="4">Peptidase A2 domain-containing protein</fullName>
    </recommendedName>
</protein>
<evidence type="ECO:0000313" key="2">
    <source>
        <dbReference type="EMBL" id="MBW0551588.1"/>
    </source>
</evidence>
<evidence type="ECO:0008006" key="4">
    <source>
        <dbReference type="Google" id="ProtNLM"/>
    </source>
</evidence>
<sequence>MQAYLGEEGHEITDLVDTGSELNIIPEDSEIKAGLTTRCLKMNLRGIGADIEGNVGYTELTKHSKEEGPEQKTENHSFNQKEENSINMKEPPISTTKEHKVTETKIQNKDSDIFFHGQNKEEMGIHKEFTYPINIEDCMENKPELHEMWSLNTIKNSTNSKEEDSPAPYHYSNKEKNNLTLGIN</sequence>
<reference evidence="2" key="1">
    <citation type="submission" date="2021-03" db="EMBL/GenBank/DDBJ databases">
        <title>Draft genome sequence of rust myrtle Austropuccinia psidii MF-1, a brazilian biotype.</title>
        <authorList>
            <person name="Quecine M.C."/>
            <person name="Pachon D.M.R."/>
            <person name="Bonatelli M.L."/>
            <person name="Correr F.H."/>
            <person name="Franceschini L.M."/>
            <person name="Leite T.F."/>
            <person name="Margarido G.R.A."/>
            <person name="Almeida C.A."/>
            <person name="Ferrarezi J.A."/>
            <person name="Labate C.A."/>
        </authorList>
    </citation>
    <scope>NUCLEOTIDE SEQUENCE</scope>
    <source>
        <strain evidence="2">MF-1</strain>
    </source>
</reference>
<feature type="compositionally biased region" description="Basic and acidic residues" evidence="1">
    <location>
        <begin position="62"/>
        <end position="84"/>
    </location>
</feature>
<keyword evidence="3" id="KW-1185">Reference proteome</keyword>
<feature type="region of interest" description="Disordered" evidence="1">
    <location>
        <begin position="62"/>
        <end position="91"/>
    </location>
</feature>